<comment type="caution">
    <text evidence="2">The sequence shown here is derived from an EMBL/GenBank/DDBJ whole genome shotgun (WGS) entry which is preliminary data.</text>
</comment>
<dbReference type="Proteomes" id="UP000030408">
    <property type="component" value="Unassembled WGS sequence"/>
</dbReference>
<keyword evidence="3" id="KW-1185">Reference proteome</keyword>
<dbReference type="InterPro" id="IPR009665">
    <property type="entry name" value="YyaC"/>
</dbReference>
<sequence>MQKITKVPLNSFVHHEQTGALWQLSDLFLNYIPFDHEQLIFCCIGTDRSTGDSLGPLTGSFLTSFHSFPFEVIGTLENPLHAINLTSTMEEINAKPIKPYVVAIDACLGSERNVGHIVLQDGPLFPGKAVKKELPPIGDISIKGIVNVGGFMEMLVLQNTRLNVTYSMGNKIARALMLAWQRHLLKKKNEYNDNSNHYDSRQQIGYSNLS</sequence>
<dbReference type="SUPFAM" id="SSF53163">
    <property type="entry name" value="HybD-like"/>
    <property type="match status" value="1"/>
</dbReference>
<evidence type="ECO:0000313" key="3">
    <source>
        <dbReference type="Proteomes" id="UP000030408"/>
    </source>
</evidence>
<reference evidence="2 3" key="1">
    <citation type="submission" date="2014-02" db="EMBL/GenBank/DDBJ databases">
        <title>Draft genome sequence of Lysinibacillus sinduriensis JCM 15800.</title>
        <authorList>
            <person name="Zhang F."/>
            <person name="Wang G."/>
            <person name="Zhang L."/>
        </authorList>
    </citation>
    <scope>NUCLEOTIDE SEQUENCE [LARGE SCALE GENOMIC DNA]</scope>
    <source>
        <strain evidence="2 3">JCM 15800</strain>
    </source>
</reference>
<feature type="region of interest" description="Disordered" evidence="1">
    <location>
        <begin position="191"/>
        <end position="210"/>
    </location>
</feature>
<proteinExistence type="predicted"/>
<dbReference type="STRING" id="1384057.CD33_12055"/>
<dbReference type="InterPro" id="IPR023430">
    <property type="entry name" value="Pept_HybD-like_dom_sf"/>
</dbReference>
<dbReference type="RefSeq" id="WP_176400080.1">
    <property type="nucleotide sequence ID" value="NZ_AVCY01000005.1"/>
</dbReference>
<protein>
    <submittedName>
        <fullName evidence="2">Sporulation protein</fullName>
    </submittedName>
</protein>
<feature type="compositionally biased region" description="Polar residues" evidence="1">
    <location>
        <begin position="201"/>
        <end position="210"/>
    </location>
</feature>
<dbReference type="EMBL" id="JPVO01000051">
    <property type="protein sequence ID" value="KGR75444.1"/>
    <property type="molecule type" value="Genomic_DNA"/>
</dbReference>
<feature type="compositionally biased region" description="Basic and acidic residues" evidence="1">
    <location>
        <begin position="191"/>
        <end position="200"/>
    </location>
</feature>
<dbReference type="eggNOG" id="ENOG50313RY">
    <property type="taxonomic scope" value="Bacteria"/>
</dbReference>
<dbReference type="AlphaFoldDB" id="A0A0A3HSN8"/>
<evidence type="ECO:0000313" key="2">
    <source>
        <dbReference type="EMBL" id="KGR75444.1"/>
    </source>
</evidence>
<organism evidence="2 3">
    <name type="scientific">Ureibacillus sinduriensis BLB-1 = JCM 15800</name>
    <dbReference type="NCBI Taxonomy" id="1384057"/>
    <lineage>
        <taxon>Bacteria</taxon>
        <taxon>Bacillati</taxon>
        <taxon>Bacillota</taxon>
        <taxon>Bacilli</taxon>
        <taxon>Bacillales</taxon>
        <taxon>Caryophanaceae</taxon>
        <taxon>Ureibacillus</taxon>
    </lineage>
</organism>
<gene>
    <name evidence="2" type="ORF">CD33_12055</name>
</gene>
<evidence type="ECO:0000256" key="1">
    <source>
        <dbReference type="SAM" id="MobiDB-lite"/>
    </source>
</evidence>
<dbReference type="Pfam" id="PF06866">
    <property type="entry name" value="DUF1256"/>
    <property type="match status" value="1"/>
</dbReference>
<dbReference type="NCBIfam" id="TIGR02841">
    <property type="entry name" value="spore_YyaC"/>
    <property type="match status" value="1"/>
</dbReference>
<name>A0A0A3HSN8_9BACL</name>
<accession>A0A0A3HSN8</accession>